<dbReference type="GO" id="GO:0000105">
    <property type="term" value="P:L-histidine biosynthetic process"/>
    <property type="evidence" value="ECO:0007669"/>
    <property type="project" value="InterPro"/>
</dbReference>
<dbReference type="Gene3D" id="3.20.20.70">
    <property type="entry name" value="Aldolase class I"/>
    <property type="match status" value="1"/>
</dbReference>
<dbReference type="AlphaFoldDB" id="A0A382DZR8"/>
<dbReference type="InterPro" id="IPR013785">
    <property type="entry name" value="Aldolase_TIM"/>
</dbReference>
<sequence>MDVKAPNLVKGIQLEGLRKLGDPNEFALRYYQEGIDEIYYEDIVASLYERNSLLDIVEQTTRDIFVPVTVGGGLRSVADVAAVLRAG</sequence>
<gene>
    <name evidence="1" type="ORF">METZ01_LOCUS196523</name>
</gene>
<evidence type="ECO:0000313" key="1">
    <source>
        <dbReference type="EMBL" id="SVB43669.1"/>
    </source>
</evidence>
<dbReference type="InterPro" id="IPR050064">
    <property type="entry name" value="IGPS_HisA/HisF"/>
</dbReference>
<protein>
    <submittedName>
        <fullName evidence="1">Uncharacterized protein</fullName>
    </submittedName>
</protein>
<dbReference type="PANTHER" id="PTHR21235">
    <property type="entry name" value="IMIDAZOLE GLYCEROL PHOSPHATE SYNTHASE SUBUNIT HISF/H IGP SYNTHASE SUBUNIT HISF/H"/>
    <property type="match status" value="1"/>
</dbReference>
<organism evidence="1">
    <name type="scientific">marine metagenome</name>
    <dbReference type="NCBI Taxonomy" id="408172"/>
    <lineage>
        <taxon>unclassified sequences</taxon>
        <taxon>metagenomes</taxon>
        <taxon>ecological metagenomes</taxon>
    </lineage>
</organism>
<dbReference type="InterPro" id="IPR011060">
    <property type="entry name" value="RibuloseP-bd_barrel"/>
</dbReference>
<dbReference type="InterPro" id="IPR006062">
    <property type="entry name" value="His_biosynth"/>
</dbReference>
<dbReference type="GO" id="GO:0000107">
    <property type="term" value="F:imidazoleglycerol-phosphate synthase activity"/>
    <property type="evidence" value="ECO:0007669"/>
    <property type="project" value="TreeGrafter"/>
</dbReference>
<dbReference type="SUPFAM" id="SSF51366">
    <property type="entry name" value="Ribulose-phoshate binding barrel"/>
    <property type="match status" value="1"/>
</dbReference>
<proteinExistence type="predicted"/>
<dbReference type="PANTHER" id="PTHR21235:SF2">
    <property type="entry name" value="IMIDAZOLE GLYCEROL PHOSPHATE SYNTHASE HISHF"/>
    <property type="match status" value="1"/>
</dbReference>
<dbReference type="Pfam" id="PF00977">
    <property type="entry name" value="His_biosynth"/>
    <property type="match status" value="1"/>
</dbReference>
<accession>A0A382DZR8</accession>
<dbReference type="EMBL" id="UINC01041843">
    <property type="protein sequence ID" value="SVB43669.1"/>
    <property type="molecule type" value="Genomic_DNA"/>
</dbReference>
<reference evidence="1" key="1">
    <citation type="submission" date="2018-05" db="EMBL/GenBank/DDBJ databases">
        <authorList>
            <person name="Lanie J.A."/>
            <person name="Ng W.-L."/>
            <person name="Kazmierczak K.M."/>
            <person name="Andrzejewski T.M."/>
            <person name="Davidsen T.M."/>
            <person name="Wayne K.J."/>
            <person name="Tettelin H."/>
            <person name="Glass J.I."/>
            <person name="Rusch D."/>
            <person name="Podicherti R."/>
            <person name="Tsui H.-C.T."/>
            <person name="Winkler M.E."/>
        </authorList>
    </citation>
    <scope>NUCLEOTIDE SEQUENCE</scope>
</reference>
<name>A0A382DZR8_9ZZZZ</name>
<feature type="non-terminal residue" evidence="1">
    <location>
        <position position="87"/>
    </location>
</feature>